<evidence type="ECO:0000256" key="3">
    <source>
        <dbReference type="ARBA" id="ARBA00022989"/>
    </source>
</evidence>
<dbReference type="EMBL" id="CP111015">
    <property type="protein sequence ID" value="WAR03367.1"/>
    <property type="molecule type" value="Genomic_DNA"/>
</dbReference>
<comment type="subcellular location">
    <subcellularLocation>
        <location evidence="1">Membrane</location>
        <topology evidence="1">Multi-pass membrane protein</topology>
    </subcellularLocation>
</comment>
<dbReference type="Pfam" id="PF00822">
    <property type="entry name" value="PMP22_Claudin"/>
    <property type="match status" value="1"/>
</dbReference>
<evidence type="ECO:0000256" key="1">
    <source>
        <dbReference type="ARBA" id="ARBA00004141"/>
    </source>
</evidence>
<protein>
    <submittedName>
        <fullName evidence="6">Uncharacterized protein</fullName>
    </submittedName>
</protein>
<evidence type="ECO:0000256" key="2">
    <source>
        <dbReference type="ARBA" id="ARBA00022692"/>
    </source>
</evidence>
<evidence type="ECO:0000256" key="4">
    <source>
        <dbReference type="ARBA" id="ARBA00023136"/>
    </source>
</evidence>
<proteinExistence type="predicted"/>
<keyword evidence="7" id="KW-1185">Reference proteome</keyword>
<evidence type="ECO:0000256" key="5">
    <source>
        <dbReference type="SAM" id="Phobius"/>
    </source>
</evidence>
<evidence type="ECO:0000313" key="6">
    <source>
        <dbReference type="EMBL" id="WAR03367.1"/>
    </source>
</evidence>
<evidence type="ECO:0000313" key="7">
    <source>
        <dbReference type="Proteomes" id="UP001164746"/>
    </source>
</evidence>
<dbReference type="Proteomes" id="UP001164746">
    <property type="component" value="Chromosome 4"/>
</dbReference>
<keyword evidence="4 5" id="KW-0472">Membrane</keyword>
<feature type="transmembrane region" description="Helical" evidence="5">
    <location>
        <begin position="108"/>
        <end position="128"/>
    </location>
</feature>
<organism evidence="6 7">
    <name type="scientific">Mya arenaria</name>
    <name type="common">Soft-shell clam</name>
    <dbReference type="NCBI Taxonomy" id="6604"/>
    <lineage>
        <taxon>Eukaryota</taxon>
        <taxon>Metazoa</taxon>
        <taxon>Spiralia</taxon>
        <taxon>Lophotrochozoa</taxon>
        <taxon>Mollusca</taxon>
        <taxon>Bivalvia</taxon>
        <taxon>Autobranchia</taxon>
        <taxon>Heteroconchia</taxon>
        <taxon>Euheterodonta</taxon>
        <taxon>Imparidentia</taxon>
        <taxon>Neoheterodontei</taxon>
        <taxon>Myida</taxon>
        <taxon>Myoidea</taxon>
        <taxon>Myidae</taxon>
        <taxon>Mya</taxon>
    </lineage>
</organism>
<feature type="transmembrane region" description="Helical" evidence="5">
    <location>
        <begin position="148"/>
        <end position="169"/>
    </location>
</feature>
<gene>
    <name evidence="6" type="ORF">MAR_009925</name>
</gene>
<reference evidence="6" key="1">
    <citation type="submission" date="2022-11" db="EMBL/GenBank/DDBJ databases">
        <title>Centuries of genome instability and evolution in soft-shell clam transmissible cancer (bioRxiv).</title>
        <authorList>
            <person name="Hart S.F.M."/>
            <person name="Yonemitsu M.A."/>
            <person name="Giersch R.M."/>
            <person name="Beal B.F."/>
            <person name="Arriagada G."/>
            <person name="Davis B.W."/>
            <person name="Ostrander E.A."/>
            <person name="Goff S.P."/>
            <person name="Metzger M.J."/>
        </authorList>
    </citation>
    <scope>NUCLEOTIDE SEQUENCE</scope>
    <source>
        <strain evidence="6">MELC-2E11</strain>
        <tissue evidence="6">Siphon/mantle</tissue>
    </source>
</reference>
<dbReference type="InterPro" id="IPR004031">
    <property type="entry name" value="PMP22/EMP/MP20/Claudin"/>
</dbReference>
<dbReference type="Gene3D" id="1.20.140.150">
    <property type="match status" value="1"/>
</dbReference>
<name>A0ABY7E039_MYAAR</name>
<sequence length="180" mass="19539">MSLKELIPASVSCLLMVAGLASPGWFYYKIHIINLNATLHVGLWYTVECSENSCDAKYNKLELKLEHTESDRMIGTLAVMFCIIAVGLAIIHLFCTTSGPTAKRVLKIAFIWACVLAGVLGLTVSSRIADEIREGTAQNSQYVIATTYFPYSLVLHGVGASVALATTAFHTRLLISVDPS</sequence>
<keyword evidence="2 5" id="KW-0812">Transmembrane</keyword>
<accession>A0ABY7E039</accession>
<keyword evidence="3 5" id="KW-1133">Transmembrane helix</keyword>
<feature type="transmembrane region" description="Helical" evidence="5">
    <location>
        <begin position="73"/>
        <end position="96"/>
    </location>
</feature>